<dbReference type="Gene3D" id="2.60.40.10">
    <property type="entry name" value="Immunoglobulins"/>
    <property type="match status" value="1"/>
</dbReference>
<comment type="caution">
    <text evidence="2">The sequence shown here is derived from an EMBL/GenBank/DDBJ whole genome shotgun (WGS) entry which is preliminary data.</text>
</comment>
<dbReference type="InterPro" id="IPR008936">
    <property type="entry name" value="Rho_GTPase_activation_prot"/>
</dbReference>
<sequence>MVEITLGTTRLEEHINIFNCTNIRDPPASVACRQCLQIGCSWSPNGCTWANAGERNESVCQKVESGLNSTGPEIFSVSPNVVSFYGKNHAELSGRNLAGVTRVRIQANMDCKWQESPVWSNTGTSLTFRIPSAASKGAVQVCVVLSDNSCHGDATITYQSLPSCSGITPKSSWILTYHTHESFGAPSREVLLRVVNETLPCSNITYHPDPEFTSFTTVNIQGGVRVTMQKKADELEIQPEELSVWGIHEGKEHPCEMETTESTNHFFICEIQTPQTIAFKELKIKFGQKTVTLKSASWALILLVLLLIPFIVVLVAIVYCNKQKKLTAQMNKRMEELELDVRNDIRQGFVDLQTEKADLMENVGTIPFLDYKHFASRIFFPENDLLMKACIKDIGQDCQAEPA</sequence>
<keyword evidence="1" id="KW-0812">Transmembrane</keyword>
<keyword evidence="1" id="KW-1133">Transmembrane helix</keyword>
<dbReference type="InterPro" id="IPR014756">
    <property type="entry name" value="Ig_E-set"/>
</dbReference>
<dbReference type="GO" id="GO:0017154">
    <property type="term" value="F:semaphorin receptor activity"/>
    <property type="evidence" value="ECO:0007669"/>
    <property type="project" value="InterPro"/>
</dbReference>
<organism evidence="2 3">
    <name type="scientific">Takifugu bimaculatus</name>
    <dbReference type="NCBI Taxonomy" id="433685"/>
    <lineage>
        <taxon>Eukaryota</taxon>
        <taxon>Metazoa</taxon>
        <taxon>Chordata</taxon>
        <taxon>Craniata</taxon>
        <taxon>Vertebrata</taxon>
        <taxon>Euteleostomi</taxon>
        <taxon>Actinopterygii</taxon>
        <taxon>Neopterygii</taxon>
        <taxon>Teleostei</taxon>
        <taxon>Neoteleostei</taxon>
        <taxon>Acanthomorphata</taxon>
        <taxon>Eupercaria</taxon>
        <taxon>Tetraodontiformes</taxon>
        <taxon>Tetradontoidea</taxon>
        <taxon>Tetraodontidae</taxon>
        <taxon>Takifugu</taxon>
    </lineage>
</organism>
<dbReference type="PANTHER" id="PTHR22625">
    <property type="entry name" value="PLEXIN"/>
    <property type="match status" value="1"/>
</dbReference>
<evidence type="ECO:0000313" key="3">
    <source>
        <dbReference type="Proteomes" id="UP000516260"/>
    </source>
</evidence>
<dbReference type="GO" id="GO:0002116">
    <property type="term" value="C:semaphorin receptor complex"/>
    <property type="evidence" value="ECO:0007669"/>
    <property type="project" value="TreeGrafter"/>
</dbReference>
<reference evidence="2 3" key="1">
    <citation type="submission" date="2019-04" db="EMBL/GenBank/DDBJ databases">
        <title>The sequence and de novo assembly of Takifugu bimaculatus genome using PacBio and Hi-C technologies.</title>
        <authorList>
            <person name="Xu P."/>
            <person name="Liu B."/>
            <person name="Zhou Z."/>
        </authorList>
    </citation>
    <scope>NUCLEOTIDE SEQUENCE [LARGE SCALE GENOMIC DNA]</scope>
    <source>
        <strain evidence="2">TB-2018</strain>
        <tissue evidence="2">Muscle</tissue>
    </source>
</reference>
<name>A0A4Z2BHQ8_9TELE</name>
<dbReference type="GO" id="GO:0005886">
    <property type="term" value="C:plasma membrane"/>
    <property type="evidence" value="ECO:0007669"/>
    <property type="project" value="TreeGrafter"/>
</dbReference>
<evidence type="ECO:0000313" key="2">
    <source>
        <dbReference type="EMBL" id="TNM91432.1"/>
    </source>
</evidence>
<dbReference type="Proteomes" id="UP000516260">
    <property type="component" value="Chromosome 22"/>
</dbReference>
<dbReference type="InterPro" id="IPR031148">
    <property type="entry name" value="Plexin"/>
</dbReference>
<dbReference type="EMBL" id="SWLE01000015">
    <property type="protein sequence ID" value="TNM91432.1"/>
    <property type="molecule type" value="Genomic_DNA"/>
</dbReference>
<dbReference type="GO" id="GO:0008360">
    <property type="term" value="P:regulation of cell shape"/>
    <property type="evidence" value="ECO:0007669"/>
    <property type="project" value="TreeGrafter"/>
</dbReference>
<dbReference type="Gene3D" id="1.10.506.10">
    <property type="entry name" value="GTPase Activation - p120gap, domain 1"/>
    <property type="match status" value="1"/>
</dbReference>
<dbReference type="PANTHER" id="PTHR22625:SF44">
    <property type="entry name" value="PLEXIN-B"/>
    <property type="match status" value="1"/>
</dbReference>
<accession>A0A4Z2BHQ8</accession>
<dbReference type="GO" id="GO:0030334">
    <property type="term" value="P:regulation of cell migration"/>
    <property type="evidence" value="ECO:0007669"/>
    <property type="project" value="TreeGrafter"/>
</dbReference>
<protein>
    <recommendedName>
        <fullName evidence="4">PSI domain-containing protein</fullName>
    </recommendedName>
</protein>
<dbReference type="AlphaFoldDB" id="A0A4Z2BHQ8"/>
<dbReference type="InterPro" id="IPR013783">
    <property type="entry name" value="Ig-like_fold"/>
</dbReference>
<dbReference type="GO" id="GO:0007399">
    <property type="term" value="P:nervous system development"/>
    <property type="evidence" value="ECO:0007669"/>
    <property type="project" value="UniProtKB-ARBA"/>
</dbReference>
<keyword evidence="1" id="KW-0472">Membrane</keyword>
<keyword evidence="3" id="KW-1185">Reference proteome</keyword>
<evidence type="ECO:0000256" key="1">
    <source>
        <dbReference type="SAM" id="Phobius"/>
    </source>
</evidence>
<dbReference type="CDD" id="cd00102">
    <property type="entry name" value="IPT"/>
    <property type="match status" value="1"/>
</dbReference>
<dbReference type="SUPFAM" id="SSF81296">
    <property type="entry name" value="E set domains"/>
    <property type="match status" value="1"/>
</dbReference>
<proteinExistence type="predicted"/>
<evidence type="ECO:0008006" key="4">
    <source>
        <dbReference type="Google" id="ProtNLM"/>
    </source>
</evidence>
<feature type="transmembrane region" description="Helical" evidence="1">
    <location>
        <begin position="298"/>
        <end position="320"/>
    </location>
</feature>
<dbReference type="GO" id="GO:0007162">
    <property type="term" value="P:negative regulation of cell adhesion"/>
    <property type="evidence" value="ECO:0007669"/>
    <property type="project" value="TreeGrafter"/>
</dbReference>
<gene>
    <name evidence="2" type="ORF">fugu_019812</name>
</gene>
<dbReference type="GO" id="GO:0050772">
    <property type="term" value="P:positive regulation of axonogenesis"/>
    <property type="evidence" value="ECO:0007669"/>
    <property type="project" value="TreeGrafter"/>
</dbReference>